<name>A0ABU9IFD4_9SPHN</name>
<sequence>MNKVSSILPVMAAIVATPAFAQGQLTTIERGHYVCELPGDASGSAGIPQPEESFTIESASRYASPQGDGTYLRRGDRLTMTSGPRNGDAYVVLGRGFLRKLENGVPSRLRCVRQGR</sequence>
<evidence type="ECO:0000313" key="3">
    <source>
        <dbReference type="EMBL" id="MEL1250432.1"/>
    </source>
</evidence>
<accession>A0ABU9IFD4</accession>
<evidence type="ECO:0000313" key="4">
    <source>
        <dbReference type="Proteomes" id="UP001497045"/>
    </source>
</evidence>
<organism evidence="3 4">
    <name type="scientific">Aurantiacibacter gilvus</name>
    <dbReference type="NCBI Taxonomy" id="3139141"/>
    <lineage>
        <taxon>Bacteria</taxon>
        <taxon>Pseudomonadati</taxon>
        <taxon>Pseudomonadota</taxon>
        <taxon>Alphaproteobacteria</taxon>
        <taxon>Sphingomonadales</taxon>
        <taxon>Erythrobacteraceae</taxon>
        <taxon>Aurantiacibacter</taxon>
    </lineage>
</organism>
<comment type="caution">
    <text evidence="3">The sequence shown here is derived from an EMBL/GenBank/DDBJ whole genome shotgun (WGS) entry which is preliminary data.</text>
</comment>
<protein>
    <submittedName>
        <fullName evidence="3">Elongation factor P</fullName>
    </submittedName>
</protein>
<keyword evidence="2" id="KW-0732">Signal</keyword>
<keyword evidence="4" id="KW-1185">Reference proteome</keyword>
<proteinExistence type="predicted"/>
<dbReference type="GO" id="GO:0003746">
    <property type="term" value="F:translation elongation factor activity"/>
    <property type="evidence" value="ECO:0007669"/>
    <property type="project" value="UniProtKB-KW"/>
</dbReference>
<dbReference type="EMBL" id="JBBYHV010000001">
    <property type="protein sequence ID" value="MEL1250432.1"/>
    <property type="molecule type" value="Genomic_DNA"/>
</dbReference>
<keyword evidence="3" id="KW-0251">Elongation factor</keyword>
<evidence type="ECO:0000256" key="1">
    <source>
        <dbReference type="SAM" id="MobiDB-lite"/>
    </source>
</evidence>
<keyword evidence="3" id="KW-0648">Protein biosynthesis</keyword>
<dbReference type="RefSeq" id="WP_341672951.1">
    <property type="nucleotide sequence ID" value="NZ_JBBYHV010000001.1"/>
</dbReference>
<gene>
    <name evidence="3" type="ORF">AAEO60_07095</name>
</gene>
<feature type="signal peptide" evidence="2">
    <location>
        <begin position="1"/>
        <end position="21"/>
    </location>
</feature>
<dbReference type="Proteomes" id="UP001497045">
    <property type="component" value="Unassembled WGS sequence"/>
</dbReference>
<feature type="chain" id="PRO_5047260721" evidence="2">
    <location>
        <begin position="22"/>
        <end position="116"/>
    </location>
</feature>
<evidence type="ECO:0000256" key="2">
    <source>
        <dbReference type="SAM" id="SignalP"/>
    </source>
</evidence>
<reference evidence="3 4" key="1">
    <citation type="submission" date="2024-04" db="EMBL/GenBank/DDBJ databases">
        <title>Aurantiacibacter sp. DGU6 16S ribosomal RNA gene Genome sequencing and assembly.</title>
        <authorList>
            <person name="Park S."/>
        </authorList>
    </citation>
    <scope>NUCLEOTIDE SEQUENCE [LARGE SCALE GENOMIC DNA]</scope>
    <source>
        <strain evidence="3 4">DGU6</strain>
    </source>
</reference>
<feature type="region of interest" description="Disordered" evidence="1">
    <location>
        <begin position="65"/>
        <end position="85"/>
    </location>
</feature>